<comment type="caution">
    <text evidence="1">The sequence shown here is derived from an EMBL/GenBank/DDBJ whole genome shotgun (WGS) entry which is preliminary data.</text>
</comment>
<evidence type="ECO:0000313" key="1">
    <source>
        <dbReference type="EMBL" id="MQY13772.1"/>
    </source>
</evidence>
<organism evidence="1 2">
    <name type="scientific">Streptomyces smaragdinus</name>
    <dbReference type="NCBI Taxonomy" id="2585196"/>
    <lineage>
        <taxon>Bacteria</taxon>
        <taxon>Bacillati</taxon>
        <taxon>Actinomycetota</taxon>
        <taxon>Actinomycetes</taxon>
        <taxon>Kitasatosporales</taxon>
        <taxon>Streptomycetaceae</taxon>
        <taxon>Streptomyces</taxon>
    </lineage>
</organism>
<dbReference type="Proteomes" id="UP000466345">
    <property type="component" value="Unassembled WGS sequence"/>
</dbReference>
<proteinExistence type="predicted"/>
<accession>A0A7K0CL90</accession>
<dbReference type="AlphaFoldDB" id="A0A7K0CL90"/>
<gene>
    <name evidence="1" type="ORF">SRB5_39250</name>
</gene>
<evidence type="ECO:0000313" key="2">
    <source>
        <dbReference type="Proteomes" id="UP000466345"/>
    </source>
</evidence>
<protein>
    <submittedName>
        <fullName evidence="1">Uncharacterized protein</fullName>
    </submittedName>
</protein>
<dbReference type="OrthoDB" id="9988060at2"/>
<keyword evidence="2" id="KW-1185">Reference proteome</keyword>
<reference evidence="1 2" key="1">
    <citation type="submission" date="2019-10" db="EMBL/GenBank/DDBJ databases">
        <title>Streptomyces smaragdinus sp. nov. and Streptomyces fabii sp. nov., isolated from the gut of fungus growing-termite Macrotermes natalensis.</title>
        <authorList>
            <person name="Schwitalla J."/>
            <person name="Benndorf R."/>
            <person name="Martin K."/>
            <person name="De Beer W."/>
            <person name="Kaster A.-K."/>
            <person name="Vollmers J."/>
            <person name="Poulsen M."/>
            <person name="Beemelmanns C."/>
        </authorList>
    </citation>
    <scope>NUCLEOTIDE SEQUENCE [LARGE SCALE GENOMIC DNA]</scope>
    <source>
        <strain evidence="1 2">RB5</strain>
    </source>
</reference>
<name>A0A7K0CL90_9ACTN</name>
<sequence length="120" mass="13086">MSNPNRKPRLSPAAVALVDQAAATSRDMGQPAFRIDPLPTGSRPCAWCDCPDDDAILGRHDKDTCPKCWAKATIAVVLVGGNWPALTLYTLCDRHRRPWWELHAAVLALPVNNPPPGLIL</sequence>
<dbReference type="RefSeq" id="WP_153453814.1">
    <property type="nucleotide sequence ID" value="NZ_WEGJ01000015.1"/>
</dbReference>
<dbReference type="EMBL" id="WEGJ01000015">
    <property type="protein sequence ID" value="MQY13772.1"/>
    <property type="molecule type" value="Genomic_DNA"/>
</dbReference>